<dbReference type="AlphaFoldDB" id="A0AAD9XZS8"/>
<proteinExistence type="predicted"/>
<reference evidence="2" key="1">
    <citation type="submission" date="2023-02" db="EMBL/GenBank/DDBJ databases">
        <title>Colletotrichum kahawae CIFC_Que2 genome sequencing and assembly.</title>
        <authorList>
            <person name="Baroncelli R."/>
        </authorList>
    </citation>
    <scope>NUCLEOTIDE SEQUENCE</scope>
    <source>
        <strain evidence="2">CIFC_Que2</strain>
    </source>
</reference>
<protein>
    <submittedName>
        <fullName evidence="2">Uncharacterized protein</fullName>
    </submittedName>
</protein>
<accession>A0AAD9XZS8</accession>
<comment type="caution">
    <text evidence="2">The sequence shown here is derived from an EMBL/GenBank/DDBJ whole genome shotgun (WGS) entry which is preliminary data.</text>
</comment>
<dbReference type="Proteomes" id="UP001281614">
    <property type="component" value="Unassembled WGS sequence"/>
</dbReference>
<keyword evidence="3" id="KW-1185">Reference proteome</keyword>
<name>A0AAD9XZS8_COLKA</name>
<sequence length="30" mass="3484">MMISSINRAKGKEKARVRHRRNSSLSEDLL</sequence>
<organism evidence="2 3">
    <name type="scientific">Colletotrichum kahawae</name>
    <name type="common">Coffee berry disease fungus</name>
    <dbReference type="NCBI Taxonomy" id="34407"/>
    <lineage>
        <taxon>Eukaryota</taxon>
        <taxon>Fungi</taxon>
        <taxon>Dikarya</taxon>
        <taxon>Ascomycota</taxon>
        <taxon>Pezizomycotina</taxon>
        <taxon>Sordariomycetes</taxon>
        <taxon>Hypocreomycetidae</taxon>
        <taxon>Glomerellales</taxon>
        <taxon>Glomerellaceae</taxon>
        <taxon>Colletotrichum</taxon>
        <taxon>Colletotrichum gloeosporioides species complex</taxon>
    </lineage>
</organism>
<feature type="compositionally biased region" description="Basic residues" evidence="1">
    <location>
        <begin position="9"/>
        <end position="22"/>
    </location>
</feature>
<feature type="region of interest" description="Disordered" evidence="1">
    <location>
        <begin position="1"/>
        <end position="30"/>
    </location>
</feature>
<evidence type="ECO:0000313" key="2">
    <source>
        <dbReference type="EMBL" id="KAK2731605.1"/>
    </source>
</evidence>
<dbReference type="EMBL" id="VYYT01000569">
    <property type="protein sequence ID" value="KAK2731605.1"/>
    <property type="molecule type" value="Genomic_DNA"/>
</dbReference>
<gene>
    <name evidence="2" type="ORF">CKAH01_19059</name>
</gene>
<evidence type="ECO:0000256" key="1">
    <source>
        <dbReference type="SAM" id="MobiDB-lite"/>
    </source>
</evidence>
<evidence type="ECO:0000313" key="3">
    <source>
        <dbReference type="Proteomes" id="UP001281614"/>
    </source>
</evidence>